<evidence type="ECO:0000256" key="2">
    <source>
        <dbReference type="ARBA" id="ARBA00006464"/>
    </source>
</evidence>
<feature type="transmembrane region" description="Helical" evidence="7">
    <location>
        <begin position="46"/>
        <end position="65"/>
    </location>
</feature>
<dbReference type="NCBIfam" id="TIGR03025">
    <property type="entry name" value="EPS_sugtrans"/>
    <property type="match status" value="1"/>
</dbReference>
<gene>
    <name evidence="9" type="ORF">A3A02_01600</name>
</gene>
<protein>
    <recommendedName>
        <fullName evidence="8">Bacterial sugar transferase domain-containing protein</fullName>
    </recommendedName>
</protein>
<comment type="caution">
    <text evidence="9">The sequence shown here is derived from an EMBL/GenBank/DDBJ whole genome shotgun (WGS) entry which is preliminary data.</text>
</comment>
<evidence type="ECO:0000256" key="1">
    <source>
        <dbReference type="ARBA" id="ARBA00004141"/>
    </source>
</evidence>
<comment type="similarity">
    <text evidence="2">Belongs to the bacterial sugar transferase family.</text>
</comment>
<evidence type="ECO:0000256" key="5">
    <source>
        <dbReference type="ARBA" id="ARBA00022989"/>
    </source>
</evidence>
<feature type="domain" description="Bacterial sugar transferase" evidence="8">
    <location>
        <begin position="256"/>
        <end position="439"/>
    </location>
</feature>
<dbReference type="InterPro" id="IPR017475">
    <property type="entry name" value="EPS_sugar_tfrase"/>
</dbReference>
<evidence type="ECO:0000256" key="6">
    <source>
        <dbReference type="ARBA" id="ARBA00023136"/>
    </source>
</evidence>
<dbReference type="PANTHER" id="PTHR30576">
    <property type="entry name" value="COLANIC BIOSYNTHESIS UDP-GLUCOSE LIPID CARRIER TRANSFERASE"/>
    <property type="match status" value="1"/>
</dbReference>
<evidence type="ECO:0000313" key="10">
    <source>
        <dbReference type="Proteomes" id="UP000177376"/>
    </source>
</evidence>
<comment type="subcellular location">
    <subcellularLocation>
        <location evidence="1">Membrane</location>
        <topology evidence="1">Multi-pass membrane protein</topology>
    </subcellularLocation>
</comment>
<dbReference type="GO" id="GO:0016780">
    <property type="term" value="F:phosphotransferase activity, for other substituted phosphate groups"/>
    <property type="evidence" value="ECO:0007669"/>
    <property type="project" value="TreeGrafter"/>
</dbReference>
<sequence length="444" mass="51498">MSDFIAKTKRLILLIGDIGFFYLALYLTLIVRYGYPLEAWIWTRHFMPFTLVFSVWIIVFLINDFYDLKISYNITNLLNSLAKTFIINAVMAVVIFYFIAPFIDSIKPQRVLIIDLLIVFILIFLWRRIFYKFIKSSTIANRVLIIGRNKLSEELEEQIKRRPQLGYQVIILENLPADLNKFCKELEIDILVSALDLKDGLVSRKIFDCLSLEIDVYNISSFYEQITNKIPVEYIEHGWFLENLAEHSKKFYEITKRIADLILASIGLVIALVPVPIMALIIKLESPGPVIFKQIRTGKNGKPFTAMKFRSMINRAEKNGAEWAQKNDPRVTKFGSLMRKTRLDEIPQLINIVRGEMSFVGPRPERPEFIEILEKEIPFYKERLLVKPGLAGWAQLNGPAYGGSQEESLEKLKYDLYYIKNRSLFLDLSVILKTIRVVFSGRGQ</sequence>
<feature type="transmembrane region" description="Helical" evidence="7">
    <location>
        <begin position="258"/>
        <end position="282"/>
    </location>
</feature>
<keyword evidence="5 7" id="KW-1133">Transmembrane helix</keyword>
<keyword evidence="6 7" id="KW-0472">Membrane</keyword>
<evidence type="ECO:0000259" key="8">
    <source>
        <dbReference type="Pfam" id="PF02397"/>
    </source>
</evidence>
<evidence type="ECO:0000313" key="9">
    <source>
        <dbReference type="EMBL" id="OGY52511.1"/>
    </source>
</evidence>
<dbReference type="AlphaFoldDB" id="A0A1G1YJQ3"/>
<accession>A0A1G1YJQ3</accession>
<feature type="transmembrane region" description="Helical" evidence="7">
    <location>
        <begin position="85"/>
        <end position="103"/>
    </location>
</feature>
<feature type="transmembrane region" description="Helical" evidence="7">
    <location>
        <begin position="12"/>
        <end position="34"/>
    </location>
</feature>
<proteinExistence type="inferred from homology"/>
<evidence type="ECO:0000256" key="4">
    <source>
        <dbReference type="ARBA" id="ARBA00022692"/>
    </source>
</evidence>
<evidence type="ECO:0000256" key="3">
    <source>
        <dbReference type="ARBA" id="ARBA00022679"/>
    </source>
</evidence>
<dbReference type="InterPro" id="IPR003362">
    <property type="entry name" value="Bact_transf"/>
</dbReference>
<dbReference type="GO" id="GO:0016020">
    <property type="term" value="C:membrane"/>
    <property type="evidence" value="ECO:0007669"/>
    <property type="project" value="UniProtKB-SubCell"/>
</dbReference>
<evidence type="ECO:0000256" key="7">
    <source>
        <dbReference type="SAM" id="Phobius"/>
    </source>
</evidence>
<organism evidence="9 10">
    <name type="scientific">Candidatus Buchananbacteria bacterium RIFCSPLOWO2_01_FULL_39_33</name>
    <dbReference type="NCBI Taxonomy" id="1797543"/>
    <lineage>
        <taxon>Bacteria</taxon>
        <taxon>Candidatus Buchananiibacteriota</taxon>
    </lineage>
</organism>
<reference evidence="9 10" key="1">
    <citation type="journal article" date="2016" name="Nat. Commun.">
        <title>Thousands of microbial genomes shed light on interconnected biogeochemical processes in an aquifer system.</title>
        <authorList>
            <person name="Anantharaman K."/>
            <person name="Brown C.T."/>
            <person name="Hug L.A."/>
            <person name="Sharon I."/>
            <person name="Castelle C.J."/>
            <person name="Probst A.J."/>
            <person name="Thomas B.C."/>
            <person name="Singh A."/>
            <person name="Wilkins M.J."/>
            <person name="Karaoz U."/>
            <person name="Brodie E.L."/>
            <person name="Williams K.H."/>
            <person name="Hubbard S.S."/>
            <person name="Banfield J.F."/>
        </authorList>
    </citation>
    <scope>NUCLEOTIDE SEQUENCE [LARGE SCALE GENOMIC DNA]</scope>
</reference>
<feature type="transmembrane region" description="Helical" evidence="7">
    <location>
        <begin position="109"/>
        <end position="126"/>
    </location>
</feature>
<dbReference type="PANTHER" id="PTHR30576:SF0">
    <property type="entry name" value="UNDECAPRENYL-PHOSPHATE N-ACETYLGALACTOSAMINYL 1-PHOSPHATE TRANSFERASE-RELATED"/>
    <property type="match status" value="1"/>
</dbReference>
<keyword evidence="3" id="KW-0808">Transferase</keyword>
<dbReference type="Pfam" id="PF02397">
    <property type="entry name" value="Bac_transf"/>
    <property type="match status" value="1"/>
</dbReference>
<dbReference type="Proteomes" id="UP000177376">
    <property type="component" value="Unassembled WGS sequence"/>
</dbReference>
<keyword evidence="4 7" id="KW-0812">Transmembrane</keyword>
<name>A0A1G1YJQ3_9BACT</name>
<dbReference type="EMBL" id="MHIM01000017">
    <property type="protein sequence ID" value="OGY52511.1"/>
    <property type="molecule type" value="Genomic_DNA"/>
</dbReference>